<feature type="compositionally biased region" description="Polar residues" evidence="1">
    <location>
        <begin position="81"/>
        <end position="103"/>
    </location>
</feature>
<feature type="region of interest" description="Disordered" evidence="1">
    <location>
        <begin position="152"/>
        <end position="174"/>
    </location>
</feature>
<accession>A0ABQ0D015</accession>
<keyword evidence="3" id="KW-1185">Reference proteome</keyword>
<feature type="compositionally biased region" description="Polar residues" evidence="1">
    <location>
        <begin position="152"/>
        <end position="162"/>
    </location>
</feature>
<feature type="compositionally biased region" description="Basic and acidic residues" evidence="1">
    <location>
        <begin position="15"/>
        <end position="36"/>
    </location>
</feature>
<feature type="compositionally biased region" description="Polar residues" evidence="1">
    <location>
        <begin position="46"/>
        <end position="70"/>
    </location>
</feature>
<protein>
    <submittedName>
        <fullName evidence="2">Uncharacterized protein</fullName>
    </submittedName>
</protein>
<proteinExistence type="predicted"/>
<evidence type="ECO:0000313" key="3">
    <source>
        <dbReference type="Proteomes" id="UP001562357"/>
    </source>
</evidence>
<organism evidence="2 3">
    <name type="scientific">Epichloe bromicola</name>
    <dbReference type="NCBI Taxonomy" id="79588"/>
    <lineage>
        <taxon>Eukaryota</taxon>
        <taxon>Fungi</taxon>
        <taxon>Dikarya</taxon>
        <taxon>Ascomycota</taxon>
        <taxon>Pezizomycotina</taxon>
        <taxon>Sordariomycetes</taxon>
        <taxon>Hypocreomycetidae</taxon>
        <taxon>Hypocreales</taxon>
        <taxon>Clavicipitaceae</taxon>
        <taxon>Epichloe</taxon>
    </lineage>
</organism>
<comment type="caution">
    <text evidence="2">The sequence shown here is derived from an EMBL/GenBank/DDBJ whole genome shotgun (WGS) entry which is preliminary data.</text>
</comment>
<dbReference type="EMBL" id="BAAFGZ010000583">
    <property type="protein sequence ID" value="GAB0139036.1"/>
    <property type="molecule type" value="Genomic_DNA"/>
</dbReference>
<reference evidence="3" key="1">
    <citation type="submission" date="2024-06" db="EMBL/GenBank/DDBJ databases">
        <title>Draft Genome Sequences of Epichloe bromicola Strains Isolated from Elymus ciliaris.</title>
        <authorList>
            <consortium name="Epichloe bromicola genome sequencing consortium"/>
            <person name="Miura A."/>
            <person name="Imano S."/>
            <person name="Ashida A."/>
            <person name="Sato I."/>
            <person name="Chiba S."/>
            <person name="Tanaka A."/>
            <person name="Camagna M."/>
            <person name="Takemoto D."/>
        </authorList>
    </citation>
    <scope>NUCLEOTIDE SEQUENCE [LARGE SCALE GENOMIC DNA]</scope>
    <source>
        <strain evidence="3">DP</strain>
    </source>
</reference>
<feature type="region of interest" description="Disordered" evidence="1">
    <location>
        <begin position="1"/>
        <end position="107"/>
    </location>
</feature>
<evidence type="ECO:0000313" key="2">
    <source>
        <dbReference type="EMBL" id="GAB0139036.1"/>
    </source>
</evidence>
<dbReference type="Proteomes" id="UP001562357">
    <property type="component" value="Unassembled WGS sequence"/>
</dbReference>
<sequence length="190" mass="20649">MNWTGGARSRVRRNGNKDDVARQKEHFAKARMRRDAANGTPEDNKATSSRKLSARQVSSSNKHEQSSGTATVPVMSGGNGPQTPGTSITNGIVRSPVQNTRTPPISRIPETGVDATSIATKKRRLLDQPDWTGVAVQKPLLINYPKSSKKLQASHTSHNLRNFPNKGVTIANSSSRPDNIIVQVGSQDFR</sequence>
<name>A0ABQ0D015_9HYPO</name>
<evidence type="ECO:0000256" key="1">
    <source>
        <dbReference type="SAM" id="MobiDB-lite"/>
    </source>
</evidence>
<gene>
    <name evidence="2" type="primary">g7253</name>
    <name evidence="2" type="ORF">EsDP_00007253</name>
</gene>